<proteinExistence type="predicted"/>
<sequence length="95" mass="11017">ITHPHAFSETKHVFGARWHVIVPDSAFKRYFHYRNRGYMIRRHFRVKSFVADVGGYLGYFLRRGDFRGLADWFRAFSTGLRGKGFGPLEDPGPPG</sequence>
<gene>
    <name evidence="1" type="ORF">C8D78_3952</name>
</gene>
<dbReference type="AlphaFoldDB" id="A0A495DUK2"/>
<evidence type="ECO:0000313" key="2">
    <source>
        <dbReference type="Proteomes" id="UP000276055"/>
    </source>
</evidence>
<accession>A0A495DUK2</accession>
<reference evidence="1 2" key="1">
    <citation type="submission" date="2018-10" db="EMBL/GenBank/DDBJ databases">
        <title>Genomic Encyclopedia of Type Strains, Phase IV (KMG-IV): sequencing the most valuable type-strain genomes for metagenomic binning, comparative biology and taxonomic classification.</title>
        <authorList>
            <person name="Goeker M."/>
        </authorList>
    </citation>
    <scope>NUCLEOTIDE SEQUENCE [LARGE SCALE GENOMIC DNA]</scope>
    <source>
        <strain evidence="1 2">DSM 25586</strain>
    </source>
</reference>
<dbReference type="Proteomes" id="UP000276055">
    <property type="component" value="Unassembled WGS sequence"/>
</dbReference>
<evidence type="ECO:0008006" key="3">
    <source>
        <dbReference type="Google" id="ProtNLM"/>
    </source>
</evidence>
<protein>
    <recommendedName>
        <fullName evidence="3">Glycosyltransferase family 2 protein</fullName>
    </recommendedName>
</protein>
<comment type="caution">
    <text evidence="1">The sequence shown here is derived from an EMBL/GenBank/DDBJ whole genome shotgun (WGS) entry which is preliminary data.</text>
</comment>
<evidence type="ECO:0000313" key="1">
    <source>
        <dbReference type="EMBL" id="RKR08138.1"/>
    </source>
</evidence>
<dbReference type="EMBL" id="RBIR01000015">
    <property type="protein sequence ID" value="RKR08138.1"/>
    <property type="molecule type" value="Genomic_DNA"/>
</dbReference>
<feature type="non-terminal residue" evidence="1">
    <location>
        <position position="1"/>
    </location>
</feature>
<organism evidence="1 2">
    <name type="scientific">Arthrobacter oryzae</name>
    <dbReference type="NCBI Taxonomy" id="409290"/>
    <lineage>
        <taxon>Bacteria</taxon>
        <taxon>Bacillati</taxon>
        <taxon>Actinomycetota</taxon>
        <taxon>Actinomycetes</taxon>
        <taxon>Micrococcales</taxon>
        <taxon>Micrococcaceae</taxon>
        <taxon>Arthrobacter</taxon>
    </lineage>
</organism>
<name>A0A495DUK2_9MICC</name>